<dbReference type="EMBL" id="AP012204">
    <property type="protein sequence ID" value="BAK37360.1"/>
    <property type="molecule type" value="Genomic_DNA"/>
</dbReference>
<evidence type="ECO:0000259" key="7">
    <source>
        <dbReference type="Pfam" id="PF04234"/>
    </source>
</evidence>
<keyword evidence="3" id="KW-0732">Signal</keyword>
<keyword evidence="4" id="KW-0186">Copper</keyword>
<proteinExistence type="predicted"/>
<dbReference type="GO" id="GO:0030313">
    <property type="term" value="C:cell envelope"/>
    <property type="evidence" value="ECO:0007669"/>
    <property type="project" value="UniProtKB-SubCell"/>
</dbReference>
<evidence type="ECO:0000256" key="1">
    <source>
        <dbReference type="ARBA" id="ARBA00004196"/>
    </source>
</evidence>
<dbReference type="GO" id="GO:0046688">
    <property type="term" value="P:response to copper ion"/>
    <property type="evidence" value="ECO:0007669"/>
    <property type="project" value="InterPro"/>
</dbReference>
<dbReference type="PANTHER" id="PTHR34820">
    <property type="entry name" value="INNER MEMBRANE PROTEIN YEBZ"/>
    <property type="match status" value="1"/>
</dbReference>
<dbReference type="SUPFAM" id="SSF81296">
    <property type="entry name" value="E set domains"/>
    <property type="match status" value="1"/>
</dbReference>
<dbReference type="InterPro" id="IPR007348">
    <property type="entry name" value="CopC_dom"/>
</dbReference>
<dbReference type="AlphaFoldDB" id="F5XSV2"/>
<evidence type="ECO:0000256" key="2">
    <source>
        <dbReference type="ARBA" id="ARBA00022723"/>
    </source>
</evidence>
<protein>
    <submittedName>
        <fullName evidence="8">Putative copper resistance protein</fullName>
    </submittedName>
</protein>
<accession>F5XSV2</accession>
<dbReference type="KEGG" id="mph:MLP_43460"/>
<evidence type="ECO:0000256" key="5">
    <source>
        <dbReference type="SAM" id="MobiDB-lite"/>
    </source>
</evidence>
<dbReference type="RefSeq" id="WP_013865194.1">
    <property type="nucleotide sequence ID" value="NC_015635.1"/>
</dbReference>
<dbReference type="STRING" id="1032480.MLP_43460"/>
<dbReference type="InterPro" id="IPR014755">
    <property type="entry name" value="Cu-Rt/internalin_Ig-like"/>
</dbReference>
<feature type="region of interest" description="Disordered" evidence="5">
    <location>
        <begin position="148"/>
        <end position="170"/>
    </location>
</feature>
<gene>
    <name evidence="8" type="ordered locus">MLP_43460</name>
</gene>
<evidence type="ECO:0000313" key="8">
    <source>
        <dbReference type="EMBL" id="BAK37360.1"/>
    </source>
</evidence>
<keyword evidence="2" id="KW-0479">Metal-binding</keyword>
<dbReference type="PANTHER" id="PTHR34820:SF4">
    <property type="entry name" value="INNER MEMBRANE PROTEIN YEBZ"/>
    <property type="match status" value="1"/>
</dbReference>
<dbReference type="Pfam" id="PF04234">
    <property type="entry name" value="CopC"/>
    <property type="match status" value="1"/>
</dbReference>
<keyword evidence="6" id="KW-0812">Transmembrane</keyword>
<dbReference type="Gene3D" id="2.60.40.1220">
    <property type="match status" value="1"/>
</dbReference>
<dbReference type="eggNOG" id="COG2372">
    <property type="taxonomic scope" value="Bacteria"/>
</dbReference>
<dbReference type="GO" id="GO:0042597">
    <property type="term" value="C:periplasmic space"/>
    <property type="evidence" value="ECO:0007669"/>
    <property type="project" value="InterPro"/>
</dbReference>
<keyword evidence="6" id="KW-0472">Membrane</keyword>
<keyword evidence="6" id="KW-1133">Transmembrane helix</keyword>
<dbReference type="HOGENOM" id="CLU_087859_0_0_11"/>
<reference evidence="8 9" key="1">
    <citation type="submission" date="2011-05" db="EMBL/GenBank/DDBJ databases">
        <title>Whole genome sequence of Microlunatus phosphovorus NM-1.</title>
        <authorList>
            <person name="Hosoyama A."/>
            <person name="Sasaki K."/>
            <person name="Harada T."/>
            <person name="Igarashi R."/>
            <person name="Kawakoshi A."/>
            <person name="Sasagawa M."/>
            <person name="Fukada J."/>
            <person name="Nakamura S."/>
            <person name="Katano Y."/>
            <person name="Hanada S."/>
            <person name="Kamagata Y."/>
            <person name="Nakamura N."/>
            <person name="Yamazaki S."/>
            <person name="Fujita N."/>
        </authorList>
    </citation>
    <scope>NUCLEOTIDE SEQUENCE [LARGE SCALE GENOMIC DNA]</scope>
    <source>
        <strain evidence="9">ATCC 700054 / DSM 10555 / JCM 9379 / NBRC 101784 / NCIMB 13414 / VKM Ac-1990 / NM-1</strain>
    </source>
</reference>
<dbReference type="GO" id="GO:0005886">
    <property type="term" value="C:plasma membrane"/>
    <property type="evidence" value="ECO:0007669"/>
    <property type="project" value="TreeGrafter"/>
</dbReference>
<dbReference type="GO" id="GO:0005507">
    <property type="term" value="F:copper ion binding"/>
    <property type="evidence" value="ECO:0007669"/>
    <property type="project" value="InterPro"/>
</dbReference>
<dbReference type="InterPro" id="IPR014756">
    <property type="entry name" value="Ig_E-set"/>
</dbReference>
<dbReference type="GO" id="GO:0006825">
    <property type="term" value="P:copper ion transport"/>
    <property type="evidence" value="ECO:0007669"/>
    <property type="project" value="InterPro"/>
</dbReference>
<feature type="transmembrane region" description="Helical" evidence="6">
    <location>
        <begin position="176"/>
        <end position="195"/>
    </location>
</feature>
<evidence type="ECO:0000256" key="6">
    <source>
        <dbReference type="SAM" id="Phobius"/>
    </source>
</evidence>
<evidence type="ECO:0000256" key="3">
    <source>
        <dbReference type="ARBA" id="ARBA00022729"/>
    </source>
</evidence>
<organism evidence="8 9">
    <name type="scientific">Microlunatus phosphovorus (strain ATCC 700054 / DSM 10555 / JCM 9379 / NBRC 101784 / NCIMB 13414 / VKM Ac-1990 / NM-1)</name>
    <dbReference type="NCBI Taxonomy" id="1032480"/>
    <lineage>
        <taxon>Bacteria</taxon>
        <taxon>Bacillati</taxon>
        <taxon>Actinomycetota</taxon>
        <taxon>Actinomycetes</taxon>
        <taxon>Propionibacteriales</taxon>
        <taxon>Propionibacteriaceae</taxon>
        <taxon>Microlunatus</taxon>
    </lineage>
</organism>
<name>F5XSV2_MICPN</name>
<evidence type="ECO:0000256" key="4">
    <source>
        <dbReference type="ARBA" id="ARBA00023008"/>
    </source>
</evidence>
<feature type="domain" description="CopC" evidence="7">
    <location>
        <begin position="47"/>
        <end position="138"/>
    </location>
</feature>
<evidence type="ECO:0000313" key="9">
    <source>
        <dbReference type="Proteomes" id="UP000007947"/>
    </source>
</evidence>
<comment type="subcellular location">
    <subcellularLocation>
        <location evidence="1">Cell envelope</location>
    </subcellularLocation>
</comment>
<dbReference type="InterPro" id="IPR032694">
    <property type="entry name" value="CopC/D"/>
</dbReference>
<dbReference type="Proteomes" id="UP000007947">
    <property type="component" value="Chromosome"/>
</dbReference>
<keyword evidence="9" id="KW-1185">Reference proteome</keyword>
<sequence>MRHGLSRAGDASRAVGPVGGGRRIWLTAVIAAVLFTLYGTPQAAWAHNALLGTTPADGAQVKAAPATVVLTFNEPAISTGTKVLVTGPDGQVAVGAPALIDNTVQQELKPGLPAGEYTVEWRVTSADGHPINGSFSFQALAGAASDLPTTVSPAASPPSTPSSSTGNEESGQGSGWLWWFAAVPIGLALVLGWRFSRR</sequence>